<feature type="region of interest" description="Disordered" evidence="10">
    <location>
        <begin position="23"/>
        <end position="56"/>
    </location>
</feature>
<comment type="function">
    <text evidence="6">Component of the mitochondrial ribosome (mitoribosome), a dedicated translation machinery responsible for the synthesis of mitochondrial genome-encoded proteins, including at least some of the essential transmembrane subunits of the mitochondrial respiratory chain. The mitoribosomes are attached to the mitochondrial inner membrane and translation products are cotranslationally integrated into the membrane.</text>
</comment>
<evidence type="ECO:0000313" key="12">
    <source>
        <dbReference type="EMBL" id="PYI27129.1"/>
    </source>
</evidence>
<protein>
    <recommendedName>
        <fullName evidence="7">Small ribosomal subunit protein uS5m</fullName>
    </recommendedName>
</protein>
<name>A0A2V5HRW0_9EURO</name>
<dbReference type="PROSITE" id="PS50881">
    <property type="entry name" value="S5_DSRBD"/>
    <property type="match status" value="1"/>
</dbReference>
<dbReference type="SUPFAM" id="SSF54768">
    <property type="entry name" value="dsRNA-binding domain-like"/>
    <property type="match status" value="1"/>
</dbReference>
<reference evidence="12 13" key="1">
    <citation type="submission" date="2018-02" db="EMBL/GenBank/DDBJ databases">
        <title>The genomes of Aspergillus section Nigri reveals drivers in fungal speciation.</title>
        <authorList>
            <consortium name="DOE Joint Genome Institute"/>
            <person name="Vesth T.C."/>
            <person name="Nybo J."/>
            <person name="Theobald S."/>
            <person name="Brandl J."/>
            <person name="Frisvad J.C."/>
            <person name="Nielsen K.F."/>
            <person name="Lyhne E.K."/>
            <person name="Kogle M.E."/>
            <person name="Kuo A."/>
            <person name="Riley R."/>
            <person name="Clum A."/>
            <person name="Nolan M."/>
            <person name="Lipzen A."/>
            <person name="Salamov A."/>
            <person name="Henrissat B."/>
            <person name="Wiebenga A."/>
            <person name="De vries R.P."/>
            <person name="Grigoriev I.V."/>
            <person name="Mortensen U.H."/>
            <person name="Andersen M.R."/>
            <person name="Baker S.E."/>
        </authorList>
    </citation>
    <scope>NUCLEOTIDE SEQUENCE [LARGE SCALE GENOMIC DNA]</scope>
    <source>
        <strain evidence="12 13">CBS 114.80</strain>
    </source>
</reference>
<dbReference type="FunFam" id="3.30.230.10:FF:000041">
    <property type="entry name" value="37S ribosomal protein S5"/>
    <property type="match status" value="1"/>
</dbReference>
<gene>
    <name evidence="12" type="ORF">BP00DRAFT_498259</name>
</gene>
<dbReference type="PANTHER" id="PTHR48277:SF1">
    <property type="entry name" value="MITOCHONDRIAL RIBOSOMAL PROTEIN S5"/>
    <property type="match status" value="1"/>
</dbReference>
<keyword evidence="13" id="KW-1185">Reference proteome</keyword>
<evidence type="ECO:0000256" key="4">
    <source>
        <dbReference type="ARBA" id="ARBA00023128"/>
    </source>
</evidence>
<comment type="subcellular location">
    <subcellularLocation>
        <location evidence="1">Mitochondrion</location>
    </subcellularLocation>
</comment>
<evidence type="ECO:0000256" key="9">
    <source>
        <dbReference type="RuleBase" id="RU003823"/>
    </source>
</evidence>
<dbReference type="InterPro" id="IPR020568">
    <property type="entry name" value="Ribosomal_Su5_D2-typ_SF"/>
</dbReference>
<dbReference type="GO" id="GO:0006412">
    <property type="term" value="P:translation"/>
    <property type="evidence" value="ECO:0007669"/>
    <property type="project" value="InterPro"/>
</dbReference>
<evidence type="ECO:0000256" key="3">
    <source>
        <dbReference type="ARBA" id="ARBA00022980"/>
    </source>
</evidence>
<dbReference type="GO" id="GO:0003735">
    <property type="term" value="F:structural constituent of ribosome"/>
    <property type="evidence" value="ECO:0007669"/>
    <property type="project" value="UniProtKB-UniRule"/>
</dbReference>
<dbReference type="SUPFAM" id="SSF54211">
    <property type="entry name" value="Ribosomal protein S5 domain 2-like"/>
    <property type="match status" value="1"/>
</dbReference>
<dbReference type="InterPro" id="IPR013810">
    <property type="entry name" value="Ribosomal_uS5_N"/>
</dbReference>
<feature type="domain" description="S5 DRBM" evidence="11">
    <location>
        <begin position="264"/>
        <end position="327"/>
    </location>
</feature>
<keyword evidence="3 8" id="KW-0689">Ribosomal protein</keyword>
<dbReference type="InterPro" id="IPR000851">
    <property type="entry name" value="Ribosomal_uS5"/>
</dbReference>
<dbReference type="EMBL" id="KZ825577">
    <property type="protein sequence ID" value="PYI27129.1"/>
    <property type="molecule type" value="Genomic_DNA"/>
</dbReference>
<evidence type="ECO:0000256" key="7">
    <source>
        <dbReference type="ARBA" id="ARBA00039335"/>
    </source>
</evidence>
<evidence type="ECO:0000256" key="10">
    <source>
        <dbReference type="SAM" id="MobiDB-lite"/>
    </source>
</evidence>
<evidence type="ECO:0000256" key="6">
    <source>
        <dbReference type="ARBA" id="ARBA00037226"/>
    </source>
</evidence>
<proteinExistence type="inferred from homology"/>
<dbReference type="GO" id="GO:0005763">
    <property type="term" value="C:mitochondrial small ribosomal subunit"/>
    <property type="evidence" value="ECO:0007669"/>
    <property type="project" value="UniProtKB-ARBA"/>
</dbReference>
<comment type="similarity">
    <text evidence="2 9">Belongs to the universal ribosomal protein uS5 family.</text>
</comment>
<dbReference type="Proteomes" id="UP000248817">
    <property type="component" value="Unassembled WGS sequence"/>
</dbReference>
<evidence type="ECO:0000256" key="1">
    <source>
        <dbReference type="ARBA" id="ARBA00004173"/>
    </source>
</evidence>
<dbReference type="InterPro" id="IPR005324">
    <property type="entry name" value="Ribosomal_uS5_C"/>
</dbReference>
<dbReference type="FunFam" id="3.30.160.20:FF:000022">
    <property type="entry name" value="28S ribosomal protein S5, mitochondrial"/>
    <property type="match status" value="1"/>
</dbReference>
<dbReference type="GO" id="GO:0003723">
    <property type="term" value="F:RNA binding"/>
    <property type="evidence" value="ECO:0007669"/>
    <property type="project" value="InterPro"/>
</dbReference>
<dbReference type="Pfam" id="PF00333">
    <property type="entry name" value="Ribosomal_S5"/>
    <property type="match status" value="1"/>
</dbReference>
<dbReference type="PROSITE" id="PS00585">
    <property type="entry name" value="RIBOSOMAL_S5"/>
    <property type="match status" value="1"/>
</dbReference>
<keyword evidence="5 8" id="KW-0687">Ribonucleoprotein</keyword>
<evidence type="ECO:0000256" key="2">
    <source>
        <dbReference type="ARBA" id="ARBA00008945"/>
    </source>
</evidence>
<dbReference type="PANTHER" id="PTHR48277">
    <property type="entry name" value="MITOCHONDRIAL RIBOSOMAL PROTEIN S5"/>
    <property type="match status" value="1"/>
</dbReference>
<dbReference type="InterPro" id="IPR014721">
    <property type="entry name" value="Ribsml_uS5_D2-typ_fold_subgr"/>
</dbReference>
<dbReference type="InterPro" id="IPR018192">
    <property type="entry name" value="Ribosomal_uS5_N_CS"/>
</dbReference>
<sequence length="428" mass="48029">MNFTRPARCTLCNFSRAAAAAPRVPRRQFHPSPFRLDDQKPNDPAVSVAANPPKTTKQAAVKRKLGTIARRMGPRSVRPYTEEELAQLREVYSAPQLAAIEAGEAAIDPKDFAGQFAVRTDPMRLKYLDDFSHVEPGVDKHVRAPETNSDPNQKLKSTEDLMQDFAQYIQEMPRDMNAAHFVRWAETTRLTKGKEEAERRPHTALAPDFFQAGDKLRVPEDEGKEGQVRDQSLHRPATSLEGVSPPLAQLIQSTGLEEDYIKSLSTKSLVFHSVTNQTRLGKVQRFYCLAIAGNRDGLLGLGEAKSFEAADAIEQAKYRAIRNMRPIMRYEKRTIYGDVTAKVGAMDLKLMTRPPGFGLRCQSLIYEMCLTAGITDLAARVNRSRNKMNTVKAAYEALLSQRNPEDVARARGKKMVDVRKVYYSGRVF</sequence>
<organism evidence="12 13">
    <name type="scientific">Aspergillus indologenus CBS 114.80</name>
    <dbReference type="NCBI Taxonomy" id="1450541"/>
    <lineage>
        <taxon>Eukaryota</taxon>
        <taxon>Fungi</taxon>
        <taxon>Dikarya</taxon>
        <taxon>Ascomycota</taxon>
        <taxon>Pezizomycotina</taxon>
        <taxon>Eurotiomycetes</taxon>
        <taxon>Eurotiomycetidae</taxon>
        <taxon>Eurotiales</taxon>
        <taxon>Aspergillaceae</taxon>
        <taxon>Aspergillus</taxon>
        <taxon>Aspergillus subgen. Circumdati</taxon>
    </lineage>
</organism>
<evidence type="ECO:0000256" key="5">
    <source>
        <dbReference type="ARBA" id="ARBA00023274"/>
    </source>
</evidence>
<dbReference type="Gene3D" id="3.30.160.20">
    <property type="match status" value="1"/>
</dbReference>
<dbReference type="Pfam" id="PF03719">
    <property type="entry name" value="Ribosomal_S5_C"/>
    <property type="match status" value="1"/>
</dbReference>
<evidence type="ECO:0000256" key="8">
    <source>
        <dbReference type="PROSITE-ProRule" id="PRU00268"/>
    </source>
</evidence>
<evidence type="ECO:0000259" key="11">
    <source>
        <dbReference type="PROSITE" id="PS50881"/>
    </source>
</evidence>
<dbReference type="Gene3D" id="3.30.230.10">
    <property type="match status" value="1"/>
</dbReference>
<evidence type="ECO:0000313" key="13">
    <source>
        <dbReference type="Proteomes" id="UP000248817"/>
    </source>
</evidence>
<accession>A0A2V5HRW0</accession>
<dbReference type="AlphaFoldDB" id="A0A2V5HRW0"/>
<keyword evidence="4" id="KW-0496">Mitochondrion</keyword>